<proteinExistence type="predicted"/>
<keyword evidence="3" id="KW-1185">Reference proteome</keyword>
<dbReference type="Pfam" id="PF08588">
    <property type="entry name" value="Duc1"/>
    <property type="match status" value="1"/>
</dbReference>
<evidence type="ECO:0000259" key="1">
    <source>
        <dbReference type="Pfam" id="PF08588"/>
    </source>
</evidence>
<dbReference type="Proteomes" id="UP000054498">
    <property type="component" value="Unassembled WGS sequence"/>
</dbReference>
<dbReference type="PANTHER" id="PTHR34826:SF2">
    <property type="entry name" value="UPF0590 PROTEIN C409.17C"/>
    <property type="match status" value="1"/>
</dbReference>
<sequence>MDGNPDIAAPIPLNGRAVEFESALFKGRLLLSVRGAPGDAAALAPGGPLAGGRRSFHVAVQGTFKRPVAAEQLLSGQEFPKPPKTSPTFMHFVFSAAAKVFASVNEVFVQEGEPMHFRFPVLAAAQLVNVAPRGQEPPLLEAQEDVRLFCPQLAASDGAPAPAAARRRLFDAPGGLAGVTMSPDHVWTIHLHQSLIDFSTYKLGLAGVPFGIDLVSLLDRQPLQIMAKDGGSGDYVFNVLVWNKRLLYSNSPS</sequence>
<evidence type="ECO:0000313" key="2">
    <source>
        <dbReference type="EMBL" id="KIZ01954.1"/>
    </source>
</evidence>
<dbReference type="InterPro" id="IPR013897">
    <property type="entry name" value="Duc1"/>
</dbReference>
<accession>A0A0D2L479</accession>
<dbReference type="PANTHER" id="PTHR34826">
    <property type="entry name" value="UPF0590 PROTEIN C409.17C"/>
    <property type="match status" value="1"/>
</dbReference>
<protein>
    <recommendedName>
        <fullName evidence="1">Domain of unknown function at the cortex 1 domain-containing protein</fullName>
    </recommendedName>
</protein>
<dbReference type="KEGG" id="mng:MNEG_6006"/>
<dbReference type="EMBL" id="KK101159">
    <property type="protein sequence ID" value="KIZ01954.1"/>
    <property type="molecule type" value="Genomic_DNA"/>
</dbReference>
<dbReference type="RefSeq" id="XP_013900973.1">
    <property type="nucleotide sequence ID" value="XM_014045519.1"/>
</dbReference>
<evidence type="ECO:0000313" key="3">
    <source>
        <dbReference type="Proteomes" id="UP000054498"/>
    </source>
</evidence>
<dbReference type="OrthoDB" id="42898at2759"/>
<dbReference type="GeneID" id="25738882"/>
<name>A0A0D2L479_9CHLO</name>
<gene>
    <name evidence="2" type="ORF">MNEG_6006</name>
</gene>
<feature type="domain" description="Domain of unknown function at the cortex 1" evidence="1">
    <location>
        <begin position="9"/>
        <end position="242"/>
    </location>
</feature>
<dbReference type="AlphaFoldDB" id="A0A0D2L479"/>
<reference evidence="2 3" key="1">
    <citation type="journal article" date="2013" name="BMC Genomics">
        <title>Reconstruction of the lipid metabolism for the microalga Monoraphidium neglectum from its genome sequence reveals characteristics suitable for biofuel production.</title>
        <authorList>
            <person name="Bogen C."/>
            <person name="Al-Dilaimi A."/>
            <person name="Albersmeier A."/>
            <person name="Wichmann J."/>
            <person name="Grundmann M."/>
            <person name="Rupp O."/>
            <person name="Lauersen K.J."/>
            <person name="Blifernez-Klassen O."/>
            <person name="Kalinowski J."/>
            <person name="Goesmann A."/>
            <person name="Mussgnug J.H."/>
            <person name="Kruse O."/>
        </authorList>
    </citation>
    <scope>NUCLEOTIDE SEQUENCE [LARGE SCALE GENOMIC DNA]</scope>
    <source>
        <strain evidence="2 3">SAG 48.87</strain>
    </source>
</reference>
<organism evidence="2 3">
    <name type="scientific">Monoraphidium neglectum</name>
    <dbReference type="NCBI Taxonomy" id="145388"/>
    <lineage>
        <taxon>Eukaryota</taxon>
        <taxon>Viridiplantae</taxon>
        <taxon>Chlorophyta</taxon>
        <taxon>core chlorophytes</taxon>
        <taxon>Chlorophyceae</taxon>
        <taxon>CS clade</taxon>
        <taxon>Sphaeropleales</taxon>
        <taxon>Selenastraceae</taxon>
        <taxon>Monoraphidium</taxon>
    </lineage>
</organism>